<evidence type="ECO:0000256" key="5">
    <source>
        <dbReference type="ARBA" id="ARBA00022842"/>
    </source>
</evidence>
<name>A0A841L1K3_9SPHN</name>
<proteinExistence type="inferred from homology"/>
<keyword evidence="6 8" id="KW-0443">Lipid metabolism</keyword>
<evidence type="ECO:0000256" key="1">
    <source>
        <dbReference type="ARBA" id="ARBA00022516"/>
    </source>
</evidence>
<evidence type="ECO:0000259" key="9">
    <source>
        <dbReference type="Pfam" id="PF01648"/>
    </source>
</evidence>
<comment type="subcellular location">
    <subcellularLocation>
        <location evidence="8">Cytoplasm</location>
    </subcellularLocation>
</comment>
<feature type="domain" description="4'-phosphopantetheinyl transferase" evidence="9">
    <location>
        <begin position="11"/>
        <end position="110"/>
    </location>
</feature>
<dbReference type="HAMAP" id="MF_00101">
    <property type="entry name" value="AcpS"/>
    <property type="match status" value="1"/>
</dbReference>
<evidence type="ECO:0000256" key="2">
    <source>
        <dbReference type="ARBA" id="ARBA00022679"/>
    </source>
</evidence>
<evidence type="ECO:0000256" key="6">
    <source>
        <dbReference type="ARBA" id="ARBA00023098"/>
    </source>
</evidence>
<dbReference type="InterPro" id="IPR004568">
    <property type="entry name" value="Ppantetheine-prot_Trfase_dom"/>
</dbReference>
<feature type="binding site" evidence="8">
    <location>
        <position position="15"/>
    </location>
    <ligand>
        <name>Mg(2+)</name>
        <dbReference type="ChEBI" id="CHEBI:18420"/>
    </ligand>
</feature>
<dbReference type="AlphaFoldDB" id="A0A841L1K3"/>
<dbReference type="Gene3D" id="3.90.470.20">
    <property type="entry name" value="4'-phosphopantetheinyl transferase domain"/>
    <property type="match status" value="1"/>
</dbReference>
<sequence>MNIPAGIVVLGLGSDLCNITRIESSIERFGARFIDRVFTDVEQAKANTRVLTRAATFAKRFAAKEACAKALGTGIRRGVFFKDMGVINLPSGAPTLQLGGGAAQRLAQITPIGHRATIHLTITDDHPWAQAIVLITASPE</sequence>
<keyword evidence="1 8" id="KW-0444">Lipid biosynthesis</keyword>
<comment type="cofactor">
    <cofactor evidence="8">
        <name>Mg(2+)</name>
        <dbReference type="ChEBI" id="CHEBI:18420"/>
    </cofactor>
</comment>
<dbReference type="InterPro" id="IPR037143">
    <property type="entry name" value="4-PPantetheinyl_Trfase_dom_sf"/>
</dbReference>
<comment type="catalytic activity">
    <reaction evidence="8">
        <text>apo-[ACP] + CoA = holo-[ACP] + adenosine 3',5'-bisphosphate + H(+)</text>
        <dbReference type="Rhea" id="RHEA:12068"/>
        <dbReference type="Rhea" id="RHEA-COMP:9685"/>
        <dbReference type="Rhea" id="RHEA-COMP:9690"/>
        <dbReference type="ChEBI" id="CHEBI:15378"/>
        <dbReference type="ChEBI" id="CHEBI:29999"/>
        <dbReference type="ChEBI" id="CHEBI:57287"/>
        <dbReference type="ChEBI" id="CHEBI:58343"/>
        <dbReference type="ChEBI" id="CHEBI:64479"/>
        <dbReference type="EC" id="2.7.8.7"/>
    </reaction>
</comment>
<gene>
    <name evidence="8" type="primary">acpS</name>
    <name evidence="10" type="ORF">FHS79_000349</name>
</gene>
<evidence type="ECO:0000256" key="8">
    <source>
        <dbReference type="HAMAP-Rule" id="MF_00101"/>
    </source>
</evidence>
<evidence type="ECO:0000256" key="3">
    <source>
        <dbReference type="ARBA" id="ARBA00022723"/>
    </source>
</evidence>
<keyword evidence="8" id="KW-0963">Cytoplasm</keyword>
<dbReference type="GO" id="GO:0006633">
    <property type="term" value="P:fatty acid biosynthetic process"/>
    <property type="evidence" value="ECO:0007669"/>
    <property type="project" value="UniProtKB-UniRule"/>
</dbReference>
<comment type="function">
    <text evidence="8">Transfers the 4'-phosphopantetheine moiety from coenzyme A to a Ser of acyl-carrier-protein.</text>
</comment>
<comment type="similarity">
    <text evidence="8">Belongs to the P-Pant transferase superfamily. AcpS family.</text>
</comment>
<protein>
    <recommendedName>
        <fullName evidence="8">Holo-[acyl-carrier-protein] synthase</fullName>
        <shortName evidence="8">Holo-ACP synthase</shortName>
        <ecNumber evidence="8">2.7.8.7</ecNumber>
    </recommendedName>
    <alternativeName>
        <fullName evidence="8">4'-phosphopantetheinyl transferase AcpS</fullName>
    </alternativeName>
</protein>
<keyword evidence="5 8" id="KW-0460">Magnesium</keyword>
<dbReference type="SUPFAM" id="SSF56214">
    <property type="entry name" value="4'-phosphopantetheinyl transferase"/>
    <property type="match status" value="1"/>
</dbReference>
<dbReference type="GO" id="GO:0008897">
    <property type="term" value="F:holo-[acyl-carrier-protein] synthase activity"/>
    <property type="evidence" value="ECO:0007669"/>
    <property type="project" value="UniProtKB-UniRule"/>
</dbReference>
<dbReference type="GO" id="GO:0005737">
    <property type="term" value="C:cytoplasm"/>
    <property type="evidence" value="ECO:0007669"/>
    <property type="project" value="UniProtKB-SubCell"/>
</dbReference>
<dbReference type="EMBL" id="JACIIV010000002">
    <property type="protein sequence ID" value="MBB6226196.1"/>
    <property type="molecule type" value="Genomic_DNA"/>
</dbReference>
<evidence type="ECO:0000313" key="11">
    <source>
        <dbReference type="Proteomes" id="UP000538147"/>
    </source>
</evidence>
<feature type="binding site" evidence="8">
    <location>
        <position position="65"/>
    </location>
    <ligand>
        <name>Mg(2+)</name>
        <dbReference type="ChEBI" id="CHEBI:18420"/>
    </ligand>
</feature>
<dbReference type="InterPro" id="IPR008278">
    <property type="entry name" value="4-PPantetheinyl_Trfase_dom"/>
</dbReference>
<organism evidence="10 11">
    <name type="scientific">Polymorphobacter multimanifer</name>
    <dbReference type="NCBI Taxonomy" id="1070431"/>
    <lineage>
        <taxon>Bacteria</taxon>
        <taxon>Pseudomonadati</taxon>
        <taxon>Pseudomonadota</taxon>
        <taxon>Alphaproteobacteria</taxon>
        <taxon>Sphingomonadales</taxon>
        <taxon>Sphingosinicellaceae</taxon>
        <taxon>Polymorphobacter</taxon>
    </lineage>
</organism>
<dbReference type="Pfam" id="PF01648">
    <property type="entry name" value="ACPS"/>
    <property type="match status" value="1"/>
</dbReference>
<evidence type="ECO:0000256" key="7">
    <source>
        <dbReference type="ARBA" id="ARBA00023160"/>
    </source>
</evidence>
<comment type="caution">
    <text evidence="10">The sequence shown here is derived from an EMBL/GenBank/DDBJ whole genome shotgun (WGS) entry which is preliminary data.</text>
</comment>
<evidence type="ECO:0000313" key="10">
    <source>
        <dbReference type="EMBL" id="MBB6226196.1"/>
    </source>
</evidence>
<dbReference type="NCBIfam" id="TIGR00516">
    <property type="entry name" value="acpS"/>
    <property type="match status" value="1"/>
</dbReference>
<dbReference type="EC" id="2.7.8.7" evidence="8"/>
<accession>A0A841L1K3</accession>
<dbReference type="InterPro" id="IPR002582">
    <property type="entry name" value="ACPS"/>
</dbReference>
<keyword evidence="11" id="KW-1185">Reference proteome</keyword>
<reference evidence="10 11" key="1">
    <citation type="submission" date="2020-08" db="EMBL/GenBank/DDBJ databases">
        <title>Genomic Encyclopedia of Type Strains, Phase IV (KMG-IV): sequencing the most valuable type-strain genomes for metagenomic binning, comparative biology and taxonomic classification.</title>
        <authorList>
            <person name="Goeker M."/>
        </authorList>
    </citation>
    <scope>NUCLEOTIDE SEQUENCE [LARGE SCALE GENOMIC DNA]</scope>
    <source>
        <strain evidence="10 11">DSM 102189</strain>
    </source>
</reference>
<evidence type="ECO:0000256" key="4">
    <source>
        <dbReference type="ARBA" id="ARBA00022832"/>
    </source>
</evidence>
<dbReference type="Proteomes" id="UP000538147">
    <property type="component" value="Unassembled WGS sequence"/>
</dbReference>
<keyword evidence="7 8" id="KW-0275">Fatty acid biosynthesis</keyword>
<keyword evidence="2 8" id="KW-0808">Transferase</keyword>
<dbReference type="RefSeq" id="WP_341534400.1">
    <property type="nucleotide sequence ID" value="NZ_JACIIV010000002.1"/>
</dbReference>
<keyword evidence="3 8" id="KW-0479">Metal-binding</keyword>
<keyword evidence="4 8" id="KW-0276">Fatty acid metabolism</keyword>
<dbReference type="NCBIfam" id="TIGR00556">
    <property type="entry name" value="pantethn_trn"/>
    <property type="match status" value="1"/>
</dbReference>
<dbReference type="GO" id="GO:0000287">
    <property type="term" value="F:magnesium ion binding"/>
    <property type="evidence" value="ECO:0007669"/>
    <property type="project" value="UniProtKB-UniRule"/>
</dbReference>